<keyword evidence="2" id="KW-0614">Plasmid</keyword>
<keyword evidence="3" id="KW-1185">Reference proteome</keyword>
<dbReference type="KEGG" id="aarg:Aargi30884_pA0060"/>
<accession>A0A6N4TNQ1</accession>
<dbReference type="EMBL" id="AP019696">
    <property type="protein sequence ID" value="BBK24065.1"/>
    <property type="molecule type" value="Genomic_DNA"/>
</dbReference>
<proteinExistence type="predicted"/>
<geneLocation type="plasmid" evidence="3">
    <name>pabar1 dna</name>
</geneLocation>
<dbReference type="AlphaFoldDB" id="A0A6N4TNQ1"/>
<keyword evidence="1" id="KW-0812">Transmembrane</keyword>
<sequence length="232" mass="26735">MKKRMIICVILVIIIIVVSGTIYLAYTSNEKKAKNKITYMENPTIQSCSNDENLLLNLRFLTSEYPLESYSVYSSNKNIVPKIEDISEFKKNDGNKVFTFHLNIKVPKGVSQFDLTFNINDKEYFVKNIENNNFNIPDEKSSKEFVIYSPYVNDGDIQEFNNNIVFKGKDITGANFGILGEEILEKNLINKNSVELISQNNKPAIVGYFYEKNNQKVCIANSYHTEYLENEE</sequence>
<organism evidence="2 3">
    <name type="scientific">Amedibacterium intestinale</name>
    <dbReference type="NCBI Taxonomy" id="2583452"/>
    <lineage>
        <taxon>Bacteria</taxon>
        <taxon>Bacillati</taxon>
        <taxon>Bacillota</taxon>
        <taxon>Erysipelotrichia</taxon>
        <taxon>Erysipelotrichales</taxon>
        <taxon>Erysipelotrichaceae</taxon>
        <taxon>Amedibacterium</taxon>
    </lineage>
</organism>
<dbReference type="RefSeq" id="WP_163052730.1">
    <property type="nucleotide sequence ID" value="NZ_AP019696.1"/>
</dbReference>
<feature type="transmembrane region" description="Helical" evidence="1">
    <location>
        <begin position="7"/>
        <end position="26"/>
    </location>
</feature>
<dbReference type="Proteomes" id="UP000464754">
    <property type="component" value="Plasmid pABar1"/>
</dbReference>
<gene>
    <name evidence="2" type="ORF">Aargi30884_pA0060</name>
</gene>
<evidence type="ECO:0000313" key="2">
    <source>
        <dbReference type="EMBL" id="BBK24065.1"/>
    </source>
</evidence>
<protein>
    <submittedName>
        <fullName evidence="2">Uncharacterized protein</fullName>
    </submittedName>
</protein>
<evidence type="ECO:0000313" key="3">
    <source>
        <dbReference type="Proteomes" id="UP000464754"/>
    </source>
</evidence>
<keyword evidence="1" id="KW-1133">Transmembrane helix</keyword>
<name>A0A6N4TNQ1_9FIRM</name>
<evidence type="ECO:0000256" key="1">
    <source>
        <dbReference type="SAM" id="Phobius"/>
    </source>
</evidence>
<keyword evidence="1" id="KW-0472">Membrane</keyword>
<reference evidence="3" key="1">
    <citation type="submission" date="2019-05" db="EMBL/GenBank/DDBJ databases">
        <title>Complete genome sequencing of Absiella argi strain JCM 30884.</title>
        <authorList>
            <person name="Sakamoto M."/>
            <person name="Murakami T."/>
            <person name="Mori H."/>
        </authorList>
    </citation>
    <scope>NUCLEOTIDE SEQUENCE [LARGE SCALE GENOMIC DNA]</scope>
    <source>
        <strain evidence="3">JCM 30884</strain>
    </source>
</reference>